<dbReference type="SUPFAM" id="SSF47384">
    <property type="entry name" value="Homodimeric domain of signal transducing histidine kinase"/>
    <property type="match status" value="1"/>
</dbReference>
<keyword evidence="8" id="KW-0902">Two-component regulatory system</keyword>
<dbReference type="RefSeq" id="WP_207562655.1">
    <property type="nucleotide sequence ID" value="NZ_CP046072.1"/>
</dbReference>
<feature type="domain" description="Histidine kinase" evidence="9">
    <location>
        <begin position="24"/>
        <end position="238"/>
    </location>
</feature>
<dbReference type="PANTHER" id="PTHR43065:SF10">
    <property type="entry name" value="PEROXIDE STRESS-ACTIVATED HISTIDINE KINASE MAK3"/>
    <property type="match status" value="1"/>
</dbReference>
<dbReference type="PRINTS" id="PR00344">
    <property type="entry name" value="BCTRLSENSOR"/>
</dbReference>
<dbReference type="Proteomes" id="UP000671852">
    <property type="component" value="Chromosome"/>
</dbReference>
<evidence type="ECO:0000256" key="7">
    <source>
        <dbReference type="ARBA" id="ARBA00022840"/>
    </source>
</evidence>
<dbReference type="EMBL" id="CP046072">
    <property type="protein sequence ID" value="QSZ41376.1"/>
    <property type="molecule type" value="Genomic_DNA"/>
</dbReference>
<dbReference type="EC" id="2.7.13.3" evidence="2"/>
<dbReference type="InterPro" id="IPR036097">
    <property type="entry name" value="HisK_dim/P_sf"/>
</dbReference>
<organism evidence="10 11">
    <name type="scientific">Sulfurimonas aquatica</name>
    <dbReference type="NCBI Taxonomy" id="2672570"/>
    <lineage>
        <taxon>Bacteria</taxon>
        <taxon>Pseudomonadati</taxon>
        <taxon>Campylobacterota</taxon>
        <taxon>Epsilonproteobacteria</taxon>
        <taxon>Campylobacterales</taxon>
        <taxon>Sulfurimonadaceae</taxon>
        <taxon>Sulfurimonas</taxon>
    </lineage>
</organism>
<dbReference type="Pfam" id="PF02518">
    <property type="entry name" value="HATPase_c"/>
    <property type="match status" value="1"/>
</dbReference>
<dbReference type="PANTHER" id="PTHR43065">
    <property type="entry name" value="SENSOR HISTIDINE KINASE"/>
    <property type="match status" value="1"/>
</dbReference>
<evidence type="ECO:0000256" key="2">
    <source>
        <dbReference type="ARBA" id="ARBA00012438"/>
    </source>
</evidence>
<evidence type="ECO:0000256" key="1">
    <source>
        <dbReference type="ARBA" id="ARBA00000085"/>
    </source>
</evidence>
<comment type="catalytic activity">
    <reaction evidence="1">
        <text>ATP + protein L-histidine = ADP + protein N-phospho-L-histidine.</text>
        <dbReference type="EC" id="2.7.13.3"/>
    </reaction>
</comment>
<reference evidence="10" key="1">
    <citation type="submission" date="2019-11" db="EMBL/GenBank/DDBJ databases">
        <authorList>
            <person name="Kojima H."/>
        </authorList>
    </citation>
    <scope>NUCLEOTIDE SEQUENCE</scope>
    <source>
        <strain evidence="10">H1576</strain>
    </source>
</reference>
<evidence type="ECO:0000259" key="9">
    <source>
        <dbReference type="PROSITE" id="PS50109"/>
    </source>
</evidence>
<dbReference type="InterPro" id="IPR036890">
    <property type="entry name" value="HATPase_C_sf"/>
</dbReference>
<evidence type="ECO:0000256" key="4">
    <source>
        <dbReference type="ARBA" id="ARBA00022679"/>
    </source>
</evidence>
<keyword evidence="3" id="KW-0597">Phosphoprotein</keyword>
<keyword evidence="5" id="KW-0547">Nucleotide-binding</keyword>
<evidence type="ECO:0000313" key="11">
    <source>
        <dbReference type="Proteomes" id="UP000671852"/>
    </source>
</evidence>
<dbReference type="PROSITE" id="PS50109">
    <property type="entry name" value="HIS_KIN"/>
    <property type="match status" value="1"/>
</dbReference>
<dbReference type="InterPro" id="IPR003594">
    <property type="entry name" value="HATPase_dom"/>
</dbReference>
<dbReference type="Gene3D" id="3.30.565.10">
    <property type="entry name" value="Histidine kinase-like ATPase, C-terminal domain"/>
    <property type="match status" value="1"/>
</dbReference>
<keyword evidence="4" id="KW-0808">Transferase</keyword>
<proteinExistence type="predicted"/>
<dbReference type="InterPro" id="IPR004358">
    <property type="entry name" value="Sig_transdc_His_kin-like_C"/>
</dbReference>
<gene>
    <name evidence="10" type="ORF">GJV85_04395</name>
</gene>
<evidence type="ECO:0000313" key="10">
    <source>
        <dbReference type="EMBL" id="QSZ41376.1"/>
    </source>
</evidence>
<dbReference type="AlphaFoldDB" id="A0A975GC55"/>
<protein>
    <recommendedName>
        <fullName evidence="2">histidine kinase</fullName>
        <ecNumber evidence="2">2.7.13.3</ecNumber>
    </recommendedName>
</protein>
<sequence length="238" mass="27166">MFDEIQREKIDAEKLDSLKSMMDNIAHQWRQPLSQINSSVSMIDKILYDKGINEPLIEEKLLEIEALTKYMSNTIDDFRGYFAQNTLKTKANLNETLQDAIEMFKPGLQEKSITLKANLMIDAQHECYHGELKQIIIVLLNNAKDALLNRNTYNAKIELELTENESEYLIAICDNAGGITKSVMSKIFEPYYTTKHKSQGTGLGLYMAKKILNERLDGSLNVKNQNDGSCFYIALPKE</sequence>
<evidence type="ECO:0000256" key="8">
    <source>
        <dbReference type="ARBA" id="ARBA00023012"/>
    </source>
</evidence>
<evidence type="ECO:0000256" key="6">
    <source>
        <dbReference type="ARBA" id="ARBA00022777"/>
    </source>
</evidence>
<reference evidence="10" key="2">
    <citation type="submission" date="2021-04" db="EMBL/GenBank/DDBJ databases">
        <title>Isolation and characterization of a novel species of the genus Sulfurimonas.</title>
        <authorList>
            <person name="Fukui M."/>
        </authorList>
    </citation>
    <scope>NUCLEOTIDE SEQUENCE</scope>
    <source>
        <strain evidence="10">H1576</strain>
    </source>
</reference>
<dbReference type="SMART" id="SM00387">
    <property type="entry name" value="HATPase_c"/>
    <property type="match status" value="1"/>
</dbReference>
<dbReference type="Gene3D" id="1.10.287.130">
    <property type="match status" value="1"/>
</dbReference>
<name>A0A975GC55_9BACT</name>
<dbReference type="SUPFAM" id="SSF55874">
    <property type="entry name" value="ATPase domain of HSP90 chaperone/DNA topoisomerase II/histidine kinase"/>
    <property type="match status" value="1"/>
</dbReference>
<dbReference type="GO" id="GO:0000155">
    <property type="term" value="F:phosphorelay sensor kinase activity"/>
    <property type="evidence" value="ECO:0007669"/>
    <property type="project" value="InterPro"/>
</dbReference>
<evidence type="ECO:0000256" key="5">
    <source>
        <dbReference type="ARBA" id="ARBA00022741"/>
    </source>
</evidence>
<accession>A0A975GC55</accession>
<keyword evidence="7" id="KW-0067">ATP-binding</keyword>
<dbReference type="KEGG" id="saqt:GJV85_04395"/>
<evidence type="ECO:0000256" key="3">
    <source>
        <dbReference type="ARBA" id="ARBA00022553"/>
    </source>
</evidence>
<dbReference type="GO" id="GO:0005524">
    <property type="term" value="F:ATP binding"/>
    <property type="evidence" value="ECO:0007669"/>
    <property type="project" value="UniProtKB-KW"/>
</dbReference>
<dbReference type="InterPro" id="IPR005467">
    <property type="entry name" value="His_kinase_dom"/>
</dbReference>
<keyword evidence="11" id="KW-1185">Reference proteome</keyword>
<keyword evidence="6" id="KW-0418">Kinase</keyword>